<dbReference type="AlphaFoldDB" id="A0A5J9TRL5"/>
<gene>
    <name evidence="2" type="ORF">EJB05_37430</name>
</gene>
<feature type="region of interest" description="Disordered" evidence="1">
    <location>
        <begin position="44"/>
        <end position="80"/>
    </location>
</feature>
<organism evidence="2 3">
    <name type="scientific">Eragrostis curvula</name>
    <name type="common">weeping love grass</name>
    <dbReference type="NCBI Taxonomy" id="38414"/>
    <lineage>
        <taxon>Eukaryota</taxon>
        <taxon>Viridiplantae</taxon>
        <taxon>Streptophyta</taxon>
        <taxon>Embryophyta</taxon>
        <taxon>Tracheophyta</taxon>
        <taxon>Spermatophyta</taxon>
        <taxon>Magnoliopsida</taxon>
        <taxon>Liliopsida</taxon>
        <taxon>Poales</taxon>
        <taxon>Poaceae</taxon>
        <taxon>PACMAD clade</taxon>
        <taxon>Chloridoideae</taxon>
        <taxon>Eragrostideae</taxon>
        <taxon>Eragrostidinae</taxon>
        <taxon>Eragrostis</taxon>
    </lineage>
</organism>
<feature type="non-terminal residue" evidence="2">
    <location>
        <position position="1"/>
    </location>
</feature>
<sequence length="95" mass="10363">RDFGSVALSRALPAVPPLRRRRPTPPPRCSGAWWTSCCRSTAGTCSGPRRPSSQPSTSCSACSSTRGRSSFKGRPSTGQQEVSNLWWHLGKYQII</sequence>
<evidence type="ECO:0000313" key="2">
    <source>
        <dbReference type="EMBL" id="TVU13989.1"/>
    </source>
</evidence>
<proteinExistence type="predicted"/>
<protein>
    <submittedName>
        <fullName evidence="2">Uncharacterized protein</fullName>
    </submittedName>
</protein>
<comment type="caution">
    <text evidence="2">The sequence shown here is derived from an EMBL/GenBank/DDBJ whole genome shotgun (WGS) entry which is preliminary data.</text>
</comment>
<keyword evidence="3" id="KW-1185">Reference proteome</keyword>
<reference evidence="2 3" key="1">
    <citation type="journal article" date="2019" name="Sci. Rep.">
        <title>A high-quality genome of Eragrostis curvula grass provides insights into Poaceae evolution and supports new strategies to enhance forage quality.</title>
        <authorList>
            <person name="Carballo J."/>
            <person name="Santos B.A.C.M."/>
            <person name="Zappacosta D."/>
            <person name="Garbus I."/>
            <person name="Selva J.P."/>
            <person name="Gallo C.A."/>
            <person name="Diaz A."/>
            <person name="Albertini E."/>
            <person name="Caccamo M."/>
            <person name="Echenique V."/>
        </authorList>
    </citation>
    <scope>NUCLEOTIDE SEQUENCE [LARGE SCALE GENOMIC DNA]</scope>
    <source>
        <strain evidence="3">cv. Victoria</strain>
        <tissue evidence="2">Leaf</tissue>
    </source>
</reference>
<accession>A0A5J9TRL5</accession>
<feature type="compositionally biased region" description="Low complexity" evidence="1">
    <location>
        <begin position="45"/>
        <end position="70"/>
    </location>
</feature>
<dbReference type="Gramene" id="TVU13989">
    <property type="protein sequence ID" value="TVU13989"/>
    <property type="gene ID" value="EJB05_37430"/>
</dbReference>
<name>A0A5J9TRL5_9POAL</name>
<dbReference type="Proteomes" id="UP000324897">
    <property type="component" value="Unassembled WGS sequence"/>
</dbReference>
<evidence type="ECO:0000313" key="3">
    <source>
        <dbReference type="Proteomes" id="UP000324897"/>
    </source>
</evidence>
<dbReference type="EMBL" id="RWGY01000031">
    <property type="protein sequence ID" value="TVU13989.1"/>
    <property type="molecule type" value="Genomic_DNA"/>
</dbReference>
<evidence type="ECO:0000256" key="1">
    <source>
        <dbReference type="SAM" id="MobiDB-lite"/>
    </source>
</evidence>